<organism evidence="4 6">
    <name type="scientific">Rotaria sordida</name>
    <dbReference type="NCBI Taxonomy" id="392033"/>
    <lineage>
        <taxon>Eukaryota</taxon>
        <taxon>Metazoa</taxon>
        <taxon>Spiralia</taxon>
        <taxon>Gnathifera</taxon>
        <taxon>Rotifera</taxon>
        <taxon>Eurotatoria</taxon>
        <taxon>Bdelloidea</taxon>
        <taxon>Philodinida</taxon>
        <taxon>Philodinidae</taxon>
        <taxon>Rotaria</taxon>
    </lineage>
</organism>
<dbReference type="GO" id="GO:0005524">
    <property type="term" value="F:ATP binding"/>
    <property type="evidence" value="ECO:0007669"/>
    <property type="project" value="UniProtKB-UniRule"/>
</dbReference>
<protein>
    <recommendedName>
        <fullName evidence="3">Protein kinase domain-containing protein</fullName>
    </recommendedName>
</protein>
<evidence type="ECO:0000313" key="6">
    <source>
        <dbReference type="Proteomes" id="UP000663854"/>
    </source>
</evidence>
<dbReference type="SUPFAM" id="SSF56112">
    <property type="entry name" value="Protein kinase-like (PK-like)"/>
    <property type="match status" value="1"/>
</dbReference>
<dbReference type="Proteomes" id="UP000663854">
    <property type="component" value="Unassembled WGS sequence"/>
</dbReference>
<dbReference type="Proteomes" id="UP000663870">
    <property type="component" value="Unassembled WGS sequence"/>
</dbReference>
<gene>
    <name evidence="5" type="ORF">JXQ802_LOCUS44050</name>
    <name evidence="4" type="ORF">PYM288_LOCUS7848</name>
</gene>
<dbReference type="EMBL" id="CAJNOL010003302">
    <property type="protein sequence ID" value="CAF1556851.1"/>
    <property type="molecule type" value="Genomic_DNA"/>
</dbReference>
<keyword evidence="7" id="KW-1185">Reference proteome</keyword>
<comment type="caution">
    <text evidence="4">The sequence shown here is derived from an EMBL/GenBank/DDBJ whole genome shotgun (WGS) entry which is preliminary data.</text>
</comment>
<dbReference type="EMBL" id="CAJNOH010000099">
    <property type="protein sequence ID" value="CAF0867061.1"/>
    <property type="molecule type" value="Genomic_DNA"/>
</dbReference>
<dbReference type="AlphaFoldDB" id="A0A813XEK3"/>
<keyword evidence="1" id="KW-0067">ATP-binding</keyword>
<evidence type="ECO:0000313" key="4">
    <source>
        <dbReference type="EMBL" id="CAF0867061.1"/>
    </source>
</evidence>
<evidence type="ECO:0000256" key="1">
    <source>
        <dbReference type="PROSITE-ProRule" id="PRU10141"/>
    </source>
</evidence>
<dbReference type="InterPro" id="IPR017441">
    <property type="entry name" value="Protein_kinase_ATP_BS"/>
</dbReference>
<evidence type="ECO:0000313" key="5">
    <source>
        <dbReference type="EMBL" id="CAF1556851.1"/>
    </source>
</evidence>
<dbReference type="PANTHER" id="PTHR24347">
    <property type="entry name" value="SERINE/THREONINE-PROTEIN KINASE"/>
    <property type="match status" value="1"/>
</dbReference>
<feature type="binding site" evidence="1">
    <location>
        <position position="387"/>
    </location>
    <ligand>
        <name>ATP</name>
        <dbReference type="ChEBI" id="CHEBI:30616"/>
    </ligand>
</feature>
<evidence type="ECO:0000313" key="7">
    <source>
        <dbReference type="Proteomes" id="UP000663870"/>
    </source>
</evidence>
<sequence length="623" mass="72966">MADGADTSNEKELWKLKIAALEAERLLEKEKAKREVAVEKEKTKRKVAVEKEKTKREVAVEKEKTKREKEIEKEREITKRMKIEHQVSSSSINNLAKLISDHDDFFNIIIRNVQSLDINKELNDNVCLNGNVYLNESTIKIIRDYHNKVSFMLEINESGLQVALNTLILDLLNSFNDCTLLKYLDTHKLMCINEKFRPDCCFLYKNVNININTGRQFLQDFMVCVGEFKKSNNSPTGSSGQILHYLHLLLDVQKNRNKIYGFFVNNEQIKFVCVKKGSEPDSYDYYQSQNLYLFGGYSKESVDMNITDEEWKNKYLNEVTWSIFINFLTMNEKFYEYTTLNIDPYDNFLVNEYDIESKLGNGLTSMVYLLVKNANNSLNDIKPCVIKICKDISYEKYFQNEVQRTNELKQLNGLEKFNLFFQDILNFSPKGRFIIFESQLKRIKSLKLTHLKQLIGIIQCLYESNIVHRDIRPQNLMLDSNGICLKLIDFGFAIKYETAIESSISGTITYASQELLTCYLKSFSTEPYARSYHYKRTFDWTCALNVIIYMVYNNVKHQLNAIEELPETCLKVEWSLELWKNIEKKNKIYSDLLNLINKLNESPDFDGFKDKIEKLILIKTIKI</sequence>
<reference evidence="4" key="1">
    <citation type="submission" date="2021-02" db="EMBL/GenBank/DDBJ databases">
        <authorList>
            <person name="Nowell W R."/>
        </authorList>
    </citation>
    <scope>NUCLEOTIDE SEQUENCE</scope>
</reference>
<dbReference type="PROSITE" id="PS00109">
    <property type="entry name" value="PROTEIN_KINASE_TYR"/>
    <property type="match status" value="1"/>
</dbReference>
<dbReference type="InterPro" id="IPR000719">
    <property type="entry name" value="Prot_kinase_dom"/>
</dbReference>
<evidence type="ECO:0000259" key="3">
    <source>
        <dbReference type="PROSITE" id="PS50011"/>
    </source>
</evidence>
<keyword evidence="1" id="KW-0547">Nucleotide-binding</keyword>
<name>A0A813XEK3_9BILA</name>
<dbReference type="PROSITE" id="PS00107">
    <property type="entry name" value="PROTEIN_KINASE_ATP"/>
    <property type="match status" value="1"/>
</dbReference>
<evidence type="ECO:0000256" key="2">
    <source>
        <dbReference type="SAM" id="Coils"/>
    </source>
</evidence>
<accession>A0A813XEK3</accession>
<feature type="domain" description="Protein kinase" evidence="3">
    <location>
        <begin position="353"/>
        <end position="623"/>
    </location>
</feature>
<dbReference type="InterPro" id="IPR011009">
    <property type="entry name" value="Kinase-like_dom_sf"/>
</dbReference>
<dbReference type="Pfam" id="PF00069">
    <property type="entry name" value="Pkinase"/>
    <property type="match status" value="1"/>
</dbReference>
<proteinExistence type="predicted"/>
<dbReference type="SMART" id="SM00220">
    <property type="entry name" value="S_TKc"/>
    <property type="match status" value="1"/>
</dbReference>
<dbReference type="InterPro" id="IPR008266">
    <property type="entry name" value="Tyr_kinase_AS"/>
</dbReference>
<dbReference type="Gene3D" id="1.10.510.10">
    <property type="entry name" value="Transferase(Phosphotransferase) domain 1"/>
    <property type="match status" value="1"/>
</dbReference>
<dbReference type="GO" id="GO:0004672">
    <property type="term" value="F:protein kinase activity"/>
    <property type="evidence" value="ECO:0007669"/>
    <property type="project" value="InterPro"/>
</dbReference>
<keyword evidence="2" id="KW-0175">Coiled coil</keyword>
<feature type="coiled-coil region" evidence="2">
    <location>
        <begin position="20"/>
        <end position="75"/>
    </location>
</feature>
<dbReference type="PROSITE" id="PS50011">
    <property type="entry name" value="PROTEIN_KINASE_DOM"/>
    <property type="match status" value="1"/>
</dbReference>